<evidence type="ECO:0000256" key="1">
    <source>
        <dbReference type="SAM" id="Phobius"/>
    </source>
</evidence>
<keyword evidence="1" id="KW-1133">Transmembrane helix</keyword>
<dbReference type="Proteomes" id="UP000266441">
    <property type="component" value="Unassembled WGS sequence"/>
</dbReference>
<feature type="transmembrane region" description="Helical" evidence="1">
    <location>
        <begin position="7"/>
        <end position="24"/>
    </location>
</feature>
<evidence type="ECO:0008006" key="4">
    <source>
        <dbReference type="Google" id="ProtNLM"/>
    </source>
</evidence>
<dbReference type="RefSeq" id="WP_119349546.1">
    <property type="nucleotide sequence ID" value="NZ_QWET01000005.1"/>
</dbReference>
<gene>
    <name evidence="2" type="ORF">D1164_08585</name>
</gene>
<keyword evidence="1" id="KW-0472">Membrane</keyword>
<accession>A0A399D122</accession>
<feature type="transmembrane region" description="Helical" evidence="1">
    <location>
        <begin position="123"/>
        <end position="141"/>
    </location>
</feature>
<reference evidence="2 3" key="1">
    <citation type="journal article" date="2015" name="Int. J. Syst. Evol. Microbiol.">
        <title>Mariniphaga sediminis sp. nov., isolated from coastal sediment.</title>
        <authorList>
            <person name="Wang F.Q."/>
            <person name="Shen Q.Y."/>
            <person name="Chen G.J."/>
            <person name="Du Z.J."/>
        </authorList>
    </citation>
    <scope>NUCLEOTIDE SEQUENCE [LARGE SCALE GENOMIC DNA]</scope>
    <source>
        <strain evidence="2 3">SY21</strain>
    </source>
</reference>
<protein>
    <recommendedName>
        <fullName evidence="4">O-antigen ligase domain-containing protein</fullName>
    </recommendedName>
</protein>
<feature type="transmembrane region" description="Helical" evidence="1">
    <location>
        <begin position="92"/>
        <end position="111"/>
    </location>
</feature>
<feature type="transmembrane region" description="Helical" evidence="1">
    <location>
        <begin position="64"/>
        <end position="86"/>
    </location>
</feature>
<feature type="transmembrane region" description="Helical" evidence="1">
    <location>
        <begin position="320"/>
        <end position="340"/>
    </location>
</feature>
<dbReference type="AlphaFoldDB" id="A0A399D122"/>
<feature type="transmembrane region" description="Helical" evidence="1">
    <location>
        <begin position="217"/>
        <end position="237"/>
    </location>
</feature>
<dbReference type="EMBL" id="QWET01000005">
    <property type="protein sequence ID" value="RIH65705.1"/>
    <property type="molecule type" value="Genomic_DNA"/>
</dbReference>
<comment type="caution">
    <text evidence="2">The sequence shown here is derived from an EMBL/GenBank/DDBJ whole genome shotgun (WGS) entry which is preliminary data.</text>
</comment>
<keyword evidence="1" id="KW-0812">Transmembrane</keyword>
<feature type="transmembrane region" description="Helical" evidence="1">
    <location>
        <begin position="189"/>
        <end position="211"/>
    </location>
</feature>
<feature type="transmembrane region" description="Helical" evidence="1">
    <location>
        <begin position="36"/>
        <end position="57"/>
    </location>
</feature>
<name>A0A399D122_9BACT</name>
<evidence type="ECO:0000313" key="2">
    <source>
        <dbReference type="EMBL" id="RIH65705.1"/>
    </source>
</evidence>
<dbReference type="OrthoDB" id="756650at2"/>
<sequence length="439" mass="51591">MLIRNILTKVILFTLLPISIFSLQRFSLPRPIGGTAFWWGVQFLILVLYFIAAFMFFKKENKRSILAVHLLMLWNIISIVRGVFVAEIYWDWKGLIVNAFALLLPVIIYIVSDKRILQSLLSFYIKFVLPFSLLITITLPFGTWQLYLFPVVLLMLFFPVVKTHWKVVLTVLTLIGILEFSARSSIIKFSIPVLLLGLYYFRFFIATELIIKGARNVFMILPWFLFVLGVTGIFNVFDIKQYLKADYVAETTTTEGEVKKQNITDDSRTFMYREVLQSAQKNNYWWFGRSPARGNETKAFGEKMVEITGRRERLRNEANVPNIFTWTGIVGLAAFFFLFYKASALAINKSNNIYSKLIGLYVAFRWMYAWVEDPYLFDMNTFTIWIMIGICFSESFRKMSNLEVKLWARGIFDKRYIRYMEYIKEKFPKEYTRIKSASF</sequence>
<feature type="transmembrane region" description="Helical" evidence="1">
    <location>
        <begin position="375"/>
        <end position="392"/>
    </location>
</feature>
<organism evidence="2 3">
    <name type="scientific">Mariniphaga sediminis</name>
    <dbReference type="NCBI Taxonomy" id="1628158"/>
    <lineage>
        <taxon>Bacteria</taxon>
        <taxon>Pseudomonadati</taxon>
        <taxon>Bacteroidota</taxon>
        <taxon>Bacteroidia</taxon>
        <taxon>Marinilabiliales</taxon>
        <taxon>Prolixibacteraceae</taxon>
        <taxon>Mariniphaga</taxon>
    </lineage>
</organism>
<feature type="transmembrane region" description="Helical" evidence="1">
    <location>
        <begin position="147"/>
        <end position="177"/>
    </location>
</feature>
<evidence type="ECO:0000313" key="3">
    <source>
        <dbReference type="Proteomes" id="UP000266441"/>
    </source>
</evidence>
<proteinExistence type="predicted"/>
<keyword evidence="3" id="KW-1185">Reference proteome</keyword>